<name>A0A2D2ASD1_9CAUL</name>
<dbReference type="KEGG" id="cmb:CSW64_00050"/>
<dbReference type="PANTHER" id="PTHR43677:SF4">
    <property type="entry name" value="QUINONE OXIDOREDUCTASE-LIKE PROTEIN 2"/>
    <property type="match status" value="1"/>
</dbReference>
<protein>
    <submittedName>
        <fullName evidence="2">NADPH:quinone oxidoreductase</fullName>
    </submittedName>
</protein>
<dbReference type="Proteomes" id="UP000228945">
    <property type="component" value="Chromosome"/>
</dbReference>
<evidence type="ECO:0000313" key="3">
    <source>
        <dbReference type="Proteomes" id="UP000228945"/>
    </source>
</evidence>
<dbReference type="SUPFAM" id="SSF50129">
    <property type="entry name" value="GroES-like"/>
    <property type="match status" value="1"/>
</dbReference>
<keyword evidence="3" id="KW-1185">Reference proteome</keyword>
<evidence type="ECO:0000259" key="1">
    <source>
        <dbReference type="SMART" id="SM00829"/>
    </source>
</evidence>
<dbReference type="CDD" id="cd08241">
    <property type="entry name" value="QOR1"/>
    <property type="match status" value="1"/>
</dbReference>
<dbReference type="Gene3D" id="3.40.50.720">
    <property type="entry name" value="NAD(P)-binding Rossmann-like Domain"/>
    <property type="match status" value="1"/>
</dbReference>
<accession>A0A2D2ASD1</accession>
<dbReference type="InterPro" id="IPR020843">
    <property type="entry name" value="ER"/>
</dbReference>
<dbReference type="PANTHER" id="PTHR43677">
    <property type="entry name" value="SHORT-CHAIN DEHYDROGENASE/REDUCTASE"/>
    <property type="match status" value="1"/>
</dbReference>
<dbReference type="EMBL" id="CP024201">
    <property type="protein sequence ID" value="ATQ40909.1"/>
    <property type="molecule type" value="Genomic_DNA"/>
</dbReference>
<dbReference type="SMART" id="SM00829">
    <property type="entry name" value="PKS_ER"/>
    <property type="match status" value="1"/>
</dbReference>
<dbReference type="AlphaFoldDB" id="A0A2D2ASD1"/>
<dbReference type="InterPro" id="IPR036291">
    <property type="entry name" value="NAD(P)-bd_dom_sf"/>
</dbReference>
<dbReference type="Pfam" id="PF00107">
    <property type="entry name" value="ADH_zinc_N"/>
    <property type="match status" value="1"/>
</dbReference>
<dbReference type="SUPFAM" id="SSF51735">
    <property type="entry name" value="NAD(P)-binding Rossmann-fold domains"/>
    <property type="match status" value="1"/>
</dbReference>
<dbReference type="GO" id="GO:0016491">
    <property type="term" value="F:oxidoreductase activity"/>
    <property type="evidence" value="ECO:0007669"/>
    <property type="project" value="InterPro"/>
</dbReference>
<gene>
    <name evidence="2" type="ORF">CSW64_00050</name>
</gene>
<proteinExistence type="predicted"/>
<dbReference type="Gene3D" id="3.90.180.10">
    <property type="entry name" value="Medium-chain alcohol dehydrogenases, catalytic domain"/>
    <property type="match status" value="1"/>
</dbReference>
<dbReference type="RefSeq" id="WP_099620166.1">
    <property type="nucleotide sequence ID" value="NZ_CP024201.1"/>
</dbReference>
<evidence type="ECO:0000313" key="2">
    <source>
        <dbReference type="EMBL" id="ATQ40909.1"/>
    </source>
</evidence>
<dbReference type="InterPro" id="IPR011032">
    <property type="entry name" value="GroES-like_sf"/>
</dbReference>
<sequence>MRALVVDSLGEFYAGTSVREVETPAPGPGDVLVKVRAASVNFPDLLMTKGEYQFKPPLPFTPGLDLAGEIVAVGDGVTGWKIGDAVVGGARLGGFAEYAVLSASTLKPKPQRLSFAQAAAYGAAYLTAYVALVRRARVQPGEWVLVHGAAGGVGLAAVDMAKALGARVIAASASDEKLKIVADEYQPDAVVNITGGFKDQVKAITGGAGADVIYDPVGGDVFDESVRCIAFDGRLLVIGFTSGRIPTVSVNMPLIKGFSVIGVRAGEYGRQFPAKGKENQDAIWRMADEGVIRPRVHAELPLEQWREAFDLLADRKVVGKAIIRPDL</sequence>
<dbReference type="InterPro" id="IPR013154">
    <property type="entry name" value="ADH-like_N"/>
</dbReference>
<reference evidence="2 3" key="1">
    <citation type="submission" date="2017-10" db="EMBL/GenBank/DDBJ databases">
        <title>Genome sequence of Caulobacter mirabilis FWC38.</title>
        <authorList>
            <person name="Fiebig A."/>
            <person name="Crosson S."/>
        </authorList>
    </citation>
    <scope>NUCLEOTIDE SEQUENCE [LARGE SCALE GENOMIC DNA]</scope>
    <source>
        <strain evidence="2 3">FWC 38</strain>
    </source>
</reference>
<dbReference type="InterPro" id="IPR051397">
    <property type="entry name" value="Zn-ADH-like_protein"/>
</dbReference>
<dbReference type="OrthoDB" id="4190732at2"/>
<dbReference type="InterPro" id="IPR013149">
    <property type="entry name" value="ADH-like_C"/>
</dbReference>
<feature type="domain" description="Enoyl reductase (ER)" evidence="1">
    <location>
        <begin position="15"/>
        <end position="323"/>
    </location>
</feature>
<organism evidence="2 3">
    <name type="scientific">Caulobacter mirabilis</name>
    <dbReference type="NCBI Taxonomy" id="69666"/>
    <lineage>
        <taxon>Bacteria</taxon>
        <taxon>Pseudomonadati</taxon>
        <taxon>Pseudomonadota</taxon>
        <taxon>Alphaproteobacteria</taxon>
        <taxon>Caulobacterales</taxon>
        <taxon>Caulobacteraceae</taxon>
        <taxon>Caulobacter</taxon>
    </lineage>
</organism>
<dbReference type="Pfam" id="PF08240">
    <property type="entry name" value="ADH_N"/>
    <property type="match status" value="1"/>
</dbReference>